<dbReference type="Proteomes" id="UP001303473">
    <property type="component" value="Unassembled WGS sequence"/>
</dbReference>
<dbReference type="AlphaFoldDB" id="A0AAN6NII2"/>
<evidence type="ECO:0000313" key="3">
    <source>
        <dbReference type="Proteomes" id="UP001303473"/>
    </source>
</evidence>
<keyword evidence="3" id="KW-1185">Reference proteome</keyword>
<sequence length="160" mass="18037">MYAYICIFPAFGCCSVVYLAVGNLVIPLHSTQVKQQGWLCLPAHVYDIRVRTFYLLAASFCFPSSVVIALQCCASAPRGGYMDRRSGRQSVCDTCLKTAPCRTVVEHTISIYLEAGFREERERDAVGCTFFALICIHVFECHTACRCAWGFYPLYNFKIQ</sequence>
<dbReference type="EMBL" id="MU853752">
    <property type="protein sequence ID" value="KAK3946155.1"/>
    <property type="molecule type" value="Genomic_DNA"/>
</dbReference>
<protein>
    <submittedName>
        <fullName evidence="2">Uncharacterized protein</fullName>
    </submittedName>
</protein>
<organism evidence="2 3">
    <name type="scientific">Diplogelasinospora grovesii</name>
    <dbReference type="NCBI Taxonomy" id="303347"/>
    <lineage>
        <taxon>Eukaryota</taxon>
        <taxon>Fungi</taxon>
        <taxon>Dikarya</taxon>
        <taxon>Ascomycota</taxon>
        <taxon>Pezizomycotina</taxon>
        <taxon>Sordariomycetes</taxon>
        <taxon>Sordariomycetidae</taxon>
        <taxon>Sordariales</taxon>
        <taxon>Diplogelasinosporaceae</taxon>
        <taxon>Diplogelasinospora</taxon>
    </lineage>
</organism>
<proteinExistence type="predicted"/>
<comment type="caution">
    <text evidence="2">The sequence shown here is derived from an EMBL/GenBank/DDBJ whole genome shotgun (WGS) entry which is preliminary data.</text>
</comment>
<evidence type="ECO:0000313" key="2">
    <source>
        <dbReference type="EMBL" id="KAK3946155.1"/>
    </source>
</evidence>
<keyword evidence="1" id="KW-0472">Membrane</keyword>
<gene>
    <name evidence="2" type="ORF">QBC46DRAFT_1224</name>
</gene>
<feature type="transmembrane region" description="Helical" evidence="1">
    <location>
        <begin position="7"/>
        <end position="26"/>
    </location>
</feature>
<accession>A0AAN6NII2</accession>
<name>A0AAN6NII2_9PEZI</name>
<reference evidence="3" key="1">
    <citation type="journal article" date="2023" name="Mol. Phylogenet. Evol.">
        <title>Genome-scale phylogeny and comparative genomics of the fungal order Sordariales.</title>
        <authorList>
            <person name="Hensen N."/>
            <person name="Bonometti L."/>
            <person name="Westerberg I."/>
            <person name="Brannstrom I.O."/>
            <person name="Guillou S."/>
            <person name="Cros-Aarteil S."/>
            <person name="Calhoun S."/>
            <person name="Haridas S."/>
            <person name="Kuo A."/>
            <person name="Mondo S."/>
            <person name="Pangilinan J."/>
            <person name="Riley R."/>
            <person name="LaButti K."/>
            <person name="Andreopoulos B."/>
            <person name="Lipzen A."/>
            <person name="Chen C."/>
            <person name="Yan M."/>
            <person name="Daum C."/>
            <person name="Ng V."/>
            <person name="Clum A."/>
            <person name="Steindorff A."/>
            <person name="Ohm R.A."/>
            <person name="Martin F."/>
            <person name="Silar P."/>
            <person name="Natvig D.O."/>
            <person name="Lalanne C."/>
            <person name="Gautier V."/>
            <person name="Ament-Velasquez S.L."/>
            <person name="Kruys A."/>
            <person name="Hutchinson M.I."/>
            <person name="Powell A.J."/>
            <person name="Barry K."/>
            <person name="Miller A.N."/>
            <person name="Grigoriev I.V."/>
            <person name="Debuchy R."/>
            <person name="Gladieux P."/>
            <person name="Hiltunen Thoren M."/>
            <person name="Johannesson H."/>
        </authorList>
    </citation>
    <scope>NUCLEOTIDE SEQUENCE [LARGE SCALE GENOMIC DNA]</scope>
    <source>
        <strain evidence="3">CBS 340.73</strain>
    </source>
</reference>
<keyword evidence="1" id="KW-1133">Transmembrane helix</keyword>
<evidence type="ECO:0000256" key="1">
    <source>
        <dbReference type="SAM" id="Phobius"/>
    </source>
</evidence>
<keyword evidence="1" id="KW-0812">Transmembrane</keyword>
<feature type="transmembrane region" description="Helical" evidence="1">
    <location>
        <begin position="53"/>
        <end position="76"/>
    </location>
</feature>